<reference evidence="2 3" key="1">
    <citation type="journal article" date="2022" name="bioRxiv">
        <title>Genomics of Preaxostyla Flagellates Illuminates Evolutionary Transitions and the Path Towards Mitochondrial Loss.</title>
        <authorList>
            <person name="Novak L.V.F."/>
            <person name="Treitli S.C."/>
            <person name="Pyrih J."/>
            <person name="Halakuc P."/>
            <person name="Pipaliya S.V."/>
            <person name="Vacek V."/>
            <person name="Brzon O."/>
            <person name="Soukal P."/>
            <person name="Eme L."/>
            <person name="Dacks J.B."/>
            <person name="Karnkowska A."/>
            <person name="Elias M."/>
            <person name="Hampl V."/>
        </authorList>
    </citation>
    <scope>NUCLEOTIDE SEQUENCE [LARGE SCALE GENOMIC DNA]</scope>
    <source>
        <strain evidence="2">NAU3</strain>
        <tissue evidence="2">Gut</tissue>
    </source>
</reference>
<protein>
    <submittedName>
        <fullName evidence="2">Uncharacterized protein</fullName>
    </submittedName>
</protein>
<name>A0ABQ9WSF2_9EUKA</name>
<feature type="region of interest" description="Disordered" evidence="1">
    <location>
        <begin position="78"/>
        <end position="99"/>
    </location>
</feature>
<keyword evidence="3" id="KW-1185">Reference proteome</keyword>
<gene>
    <name evidence="2" type="ORF">BLNAU_22657</name>
</gene>
<dbReference type="Proteomes" id="UP001281761">
    <property type="component" value="Unassembled WGS sequence"/>
</dbReference>
<sequence>MDGQDVDVTRCPFTHTTSSTNPSAVHFAAQPRTPKSTRAPSSIAVEPQAGKVLSGGFGTVVLFDSSSSTVSDCVFSQPDCTERGSPLSVVDAQSPTQKG</sequence>
<evidence type="ECO:0000256" key="1">
    <source>
        <dbReference type="SAM" id="MobiDB-lite"/>
    </source>
</evidence>
<dbReference type="EMBL" id="JARBJD010000409">
    <property type="protein sequence ID" value="KAK2942424.1"/>
    <property type="molecule type" value="Genomic_DNA"/>
</dbReference>
<evidence type="ECO:0000313" key="2">
    <source>
        <dbReference type="EMBL" id="KAK2942424.1"/>
    </source>
</evidence>
<organism evidence="2 3">
    <name type="scientific">Blattamonas nauphoetae</name>
    <dbReference type="NCBI Taxonomy" id="2049346"/>
    <lineage>
        <taxon>Eukaryota</taxon>
        <taxon>Metamonada</taxon>
        <taxon>Preaxostyla</taxon>
        <taxon>Oxymonadida</taxon>
        <taxon>Blattamonas</taxon>
    </lineage>
</organism>
<evidence type="ECO:0000313" key="3">
    <source>
        <dbReference type="Proteomes" id="UP001281761"/>
    </source>
</evidence>
<accession>A0ABQ9WSF2</accession>
<proteinExistence type="predicted"/>
<feature type="compositionally biased region" description="Polar residues" evidence="1">
    <location>
        <begin position="14"/>
        <end position="23"/>
    </location>
</feature>
<feature type="region of interest" description="Disordered" evidence="1">
    <location>
        <begin position="1"/>
        <end position="23"/>
    </location>
</feature>
<comment type="caution">
    <text evidence="2">The sequence shown here is derived from an EMBL/GenBank/DDBJ whole genome shotgun (WGS) entry which is preliminary data.</text>
</comment>